<feature type="region of interest" description="Disordered" evidence="1">
    <location>
        <begin position="222"/>
        <end position="244"/>
    </location>
</feature>
<dbReference type="EMBL" id="HE806324">
    <property type="protein sequence ID" value="CCH62733.1"/>
    <property type="molecule type" value="Genomic_DNA"/>
</dbReference>
<evidence type="ECO:0000313" key="2">
    <source>
        <dbReference type="EMBL" id="CCH62733.1"/>
    </source>
</evidence>
<dbReference type="RefSeq" id="XP_004182252.1">
    <property type="nucleotide sequence ID" value="XM_004182204.1"/>
</dbReference>
<dbReference type="STRING" id="1071380.I2H8N1"/>
<dbReference type="OrthoDB" id="4036215at2759"/>
<dbReference type="eggNOG" id="ENOG502SCKA">
    <property type="taxonomic scope" value="Eukaryota"/>
</dbReference>
<dbReference type="KEGG" id="tbl:TBLA_0I00750"/>
<dbReference type="InParanoid" id="I2H8N1"/>
<gene>
    <name evidence="2" type="primary">TBLA0I00750</name>
    <name evidence="2" type="ORF">TBLA_0I00750</name>
</gene>
<protein>
    <submittedName>
        <fullName evidence="2">Uncharacterized protein</fullName>
    </submittedName>
</protein>
<dbReference type="AlphaFoldDB" id="I2H8N1"/>
<evidence type="ECO:0000256" key="1">
    <source>
        <dbReference type="SAM" id="MobiDB-lite"/>
    </source>
</evidence>
<evidence type="ECO:0000313" key="3">
    <source>
        <dbReference type="Proteomes" id="UP000002866"/>
    </source>
</evidence>
<dbReference type="HOGENOM" id="CLU_847806_0_0_1"/>
<dbReference type="Proteomes" id="UP000002866">
    <property type="component" value="Chromosome 9"/>
</dbReference>
<organism evidence="2 3">
    <name type="scientific">Henningerozyma blattae (strain ATCC 34711 / CBS 6284 / DSM 70876 / NBRC 10599 / NRRL Y-10934 / UCD 77-7)</name>
    <name type="common">Yeast</name>
    <name type="synonym">Tetrapisispora blattae</name>
    <dbReference type="NCBI Taxonomy" id="1071380"/>
    <lineage>
        <taxon>Eukaryota</taxon>
        <taxon>Fungi</taxon>
        <taxon>Dikarya</taxon>
        <taxon>Ascomycota</taxon>
        <taxon>Saccharomycotina</taxon>
        <taxon>Saccharomycetes</taxon>
        <taxon>Saccharomycetales</taxon>
        <taxon>Saccharomycetaceae</taxon>
        <taxon>Henningerozyma</taxon>
    </lineage>
</organism>
<reference evidence="2 3" key="1">
    <citation type="journal article" date="2011" name="Proc. Natl. Acad. Sci. U.S.A.">
        <title>Evolutionary erosion of yeast sex chromosomes by mating-type switching accidents.</title>
        <authorList>
            <person name="Gordon J.L."/>
            <person name="Armisen D."/>
            <person name="Proux-Wera E."/>
            <person name="Oheigeartaigh S.S."/>
            <person name="Byrne K.P."/>
            <person name="Wolfe K.H."/>
        </authorList>
    </citation>
    <scope>NUCLEOTIDE SEQUENCE [LARGE SCALE GENOMIC DNA]</scope>
    <source>
        <strain evidence="3">ATCC 34711 / CBS 6284 / DSM 70876 / NBRC 10599 / NRRL Y-10934 / UCD 77-7</strain>
    </source>
</reference>
<keyword evidence="3" id="KW-1185">Reference proteome</keyword>
<name>I2H8N1_HENB6</name>
<dbReference type="GeneID" id="14497911"/>
<accession>I2H8N1</accession>
<proteinExistence type="predicted"/>
<sequence>MNIDFESDTVKNNLLLLANDNNHINCNTNNNDPLNDSSFNDYFFNSNHMTTSNGFNNIIIKENELFDNGFDDEGSSPDDDDDDEIVDDIVLFDIDQENVQPRIVPDKENDMLVHTQPVYLIDPIAFKLDHANSNYFYSSANPNEENDLDNIDNISFGNTDVNDYPFEDGLPQDQDQDQDQIQLSLQKQIKPQDAEDYFNINYIPRVLPNQYFIQENYQMTTTTTTRQKAGAAPKRETIRERKQHSSNIVNKNTNLLPLTTTYKKQLKTINLVKSNIIEKSQFIKLLYSKLSRYTTANIITNSASNEHQEYLDKVRFQEISYKFSKTYY</sequence>